<accession>A0AAW4Z7W9</accession>
<gene>
    <name evidence="1" type="ORF">K0H07_24865</name>
</gene>
<dbReference type="Proteomes" id="UP001200544">
    <property type="component" value="Unassembled WGS sequence"/>
</dbReference>
<sequence>PGLQERLSDLGYQPQHRSYTPLEVRAIVDALGEP</sequence>
<name>A0AAW4Z7W9_BACT4</name>
<comment type="caution">
    <text evidence="1">The sequence shown here is derived from an EMBL/GenBank/DDBJ whole genome shotgun (WGS) entry which is preliminary data.</text>
</comment>
<evidence type="ECO:0000313" key="2">
    <source>
        <dbReference type="Proteomes" id="UP001200544"/>
    </source>
</evidence>
<evidence type="ECO:0000313" key="1">
    <source>
        <dbReference type="EMBL" id="MCE9240374.1"/>
    </source>
</evidence>
<protein>
    <submittedName>
        <fullName evidence="1">DUF4248 domain-containing protein</fullName>
    </submittedName>
</protein>
<proteinExistence type="predicted"/>
<reference evidence="1" key="1">
    <citation type="submission" date="2021-07" db="EMBL/GenBank/DDBJ databases">
        <title>Comparative genomics of Bacteroides fragilis group isolates reveals species-dependent resistance mechanisms and validates clinical tools for resistance prediction.</title>
        <authorList>
            <person name="Wallace M.J."/>
            <person name="Jean S."/>
            <person name="Wallace M.A."/>
            <person name="Carey-Ann B.D."/>
            <person name="Dantas G."/>
        </authorList>
    </citation>
    <scope>NUCLEOTIDE SEQUENCE</scope>
    <source>
        <strain evidence="1">BJH_160</strain>
    </source>
</reference>
<dbReference type="EMBL" id="JAHYQA010000023">
    <property type="protein sequence ID" value="MCE9240374.1"/>
    <property type="molecule type" value="Genomic_DNA"/>
</dbReference>
<feature type="non-terminal residue" evidence="1">
    <location>
        <position position="1"/>
    </location>
</feature>
<dbReference type="Pfam" id="PF14053">
    <property type="entry name" value="DUF4248"/>
    <property type="match status" value="1"/>
</dbReference>
<organism evidence="1 2">
    <name type="scientific">Bacteroides thetaiotaomicron</name>
    <dbReference type="NCBI Taxonomy" id="818"/>
    <lineage>
        <taxon>Bacteria</taxon>
        <taxon>Pseudomonadati</taxon>
        <taxon>Bacteroidota</taxon>
        <taxon>Bacteroidia</taxon>
        <taxon>Bacteroidales</taxon>
        <taxon>Bacteroidaceae</taxon>
        <taxon>Bacteroides</taxon>
    </lineage>
</organism>
<dbReference type="RefSeq" id="WP_234129327.1">
    <property type="nucleotide sequence ID" value="NZ_JAHYQA010000023.1"/>
</dbReference>
<dbReference type="InterPro" id="IPR025342">
    <property type="entry name" value="DUF4248"/>
</dbReference>
<dbReference type="AlphaFoldDB" id="A0AAW4Z7W9"/>